<evidence type="ECO:0000313" key="2">
    <source>
        <dbReference type="EMBL" id="TNN30780.1"/>
    </source>
</evidence>
<proteinExistence type="predicted"/>
<feature type="region of interest" description="Disordered" evidence="1">
    <location>
        <begin position="1"/>
        <end position="22"/>
    </location>
</feature>
<sequence length="102" mass="11324">MTPSLVLNSPANNLTRSTSSQREALKSISNGFSPLFAIRVQLTPSSSSEQKNSPFSGTYGRSQVVPGQTHKVDETSRWSTALENITKHIFMQKTVHLYNNKK</sequence>
<organism evidence="2 3">
    <name type="scientific">Liparis tanakae</name>
    <name type="common">Tanaka's snailfish</name>
    <dbReference type="NCBI Taxonomy" id="230148"/>
    <lineage>
        <taxon>Eukaryota</taxon>
        <taxon>Metazoa</taxon>
        <taxon>Chordata</taxon>
        <taxon>Craniata</taxon>
        <taxon>Vertebrata</taxon>
        <taxon>Euteleostomi</taxon>
        <taxon>Actinopterygii</taxon>
        <taxon>Neopterygii</taxon>
        <taxon>Teleostei</taxon>
        <taxon>Neoteleostei</taxon>
        <taxon>Acanthomorphata</taxon>
        <taxon>Eupercaria</taxon>
        <taxon>Perciformes</taxon>
        <taxon>Cottioidei</taxon>
        <taxon>Cottales</taxon>
        <taxon>Liparidae</taxon>
        <taxon>Liparis</taxon>
    </lineage>
</organism>
<feature type="region of interest" description="Disordered" evidence="1">
    <location>
        <begin position="43"/>
        <end position="75"/>
    </location>
</feature>
<evidence type="ECO:0000313" key="3">
    <source>
        <dbReference type="Proteomes" id="UP000314294"/>
    </source>
</evidence>
<keyword evidence="3" id="KW-1185">Reference proteome</keyword>
<evidence type="ECO:0000256" key="1">
    <source>
        <dbReference type="SAM" id="MobiDB-lite"/>
    </source>
</evidence>
<dbReference type="EMBL" id="SRLO01004134">
    <property type="protein sequence ID" value="TNN30780.1"/>
    <property type="molecule type" value="Genomic_DNA"/>
</dbReference>
<dbReference type="AlphaFoldDB" id="A0A4Z2EQ89"/>
<protein>
    <submittedName>
        <fullName evidence="2">Uncharacterized protein</fullName>
    </submittedName>
</protein>
<dbReference type="Proteomes" id="UP000314294">
    <property type="component" value="Unassembled WGS sequence"/>
</dbReference>
<accession>A0A4Z2EQ89</accession>
<reference evidence="2 3" key="1">
    <citation type="submission" date="2019-03" db="EMBL/GenBank/DDBJ databases">
        <title>First draft genome of Liparis tanakae, snailfish: a comprehensive survey of snailfish specific genes.</title>
        <authorList>
            <person name="Kim W."/>
            <person name="Song I."/>
            <person name="Jeong J.-H."/>
            <person name="Kim D."/>
            <person name="Kim S."/>
            <person name="Ryu S."/>
            <person name="Song J.Y."/>
            <person name="Lee S.K."/>
        </authorList>
    </citation>
    <scope>NUCLEOTIDE SEQUENCE [LARGE SCALE GENOMIC DNA]</scope>
    <source>
        <tissue evidence="2">Muscle</tissue>
    </source>
</reference>
<comment type="caution">
    <text evidence="2">The sequence shown here is derived from an EMBL/GenBank/DDBJ whole genome shotgun (WGS) entry which is preliminary data.</text>
</comment>
<feature type="compositionally biased region" description="Polar residues" evidence="1">
    <location>
        <begin position="43"/>
        <end position="61"/>
    </location>
</feature>
<name>A0A4Z2EQ89_9TELE</name>
<gene>
    <name evidence="2" type="ORF">EYF80_059067</name>
</gene>